<organism evidence="2 3">
    <name type="scientific">Haloarcula vallismortis tailed virus 1</name>
    <dbReference type="NCBI Taxonomy" id="1262528"/>
    <lineage>
        <taxon>Viruses</taxon>
        <taxon>Duplodnaviria</taxon>
        <taxon>Heunggongvirae</taxon>
        <taxon>Uroviricota</taxon>
        <taxon>Caudoviricetes</taxon>
        <taxon>Thumleimavirales</taxon>
        <taxon>Druskaviridae</taxon>
        <taxon>Tredecimvirus</taxon>
        <taxon>Tredecimvirus thailandense</taxon>
        <taxon>Tredecimvirus HVTV1</taxon>
    </lineage>
</organism>
<keyword evidence="1" id="KW-1133">Transmembrane helix</keyword>
<evidence type="ECO:0000313" key="3">
    <source>
        <dbReference type="Proteomes" id="UP000011137"/>
    </source>
</evidence>
<dbReference type="Proteomes" id="UP000011137">
    <property type="component" value="Segment"/>
</dbReference>
<sequence length="34" mass="4021">MTDDEIPSYRIPWEVAAATVFGIMAILLLVRWWR</sequence>
<evidence type="ECO:0000256" key="1">
    <source>
        <dbReference type="SAM" id="Phobius"/>
    </source>
</evidence>
<dbReference type="KEGG" id="vg:14477286"/>
<name>L7TKA7_9CAUD</name>
<accession>L7TKA7</accession>
<proteinExistence type="predicted"/>
<keyword evidence="1" id="KW-0812">Transmembrane</keyword>
<dbReference type="RefSeq" id="YP_007378951.1">
    <property type="nucleotide sequence ID" value="NC_020158.1"/>
</dbReference>
<keyword evidence="1" id="KW-0472">Membrane</keyword>
<protein>
    <submittedName>
        <fullName evidence="2">Uncharacterized protein</fullName>
    </submittedName>
</protein>
<feature type="transmembrane region" description="Helical" evidence="1">
    <location>
        <begin position="15"/>
        <end position="33"/>
    </location>
</feature>
<reference evidence="2 3" key="1">
    <citation type="journal article" date="2013" name="J. Virol.">
        <title>Insights into head-tailed viruses infecting extremely halophilic archaea.</title>
        <authorList>
            <person name="Pietila M.K."/>
            <person name="Laurinmaki P."/>
            <person name="Russell D.A."/>
            <person name="Ko C.C."/>
            <person name="Jacobs-Sera D."/>
            <person name="Butcher S.J."/>
            <person name="Bamford D.H."/>
            <person name="Hendrix R.W."/>
        </authorList>
    </citation>
    <scope>NUCLEOTIDE SEQUENCE [LARGE SCALE GENOMIC DNA]</scope>
</reference>
<dbReference type="GeneID" id="14477286"/>
<gene>
    <name evidence="2" type="primary">45</name>
    <name evidence="2" type="ORF">HVTV1_45</name>
</gene>
<dbReference type="EMBL" id="KC117377">
    <property type="protein sequence ID" value="AGC34415.1"/>
    <property type="molecule type" value="Genomic_DNA"/>
</dbReference>
<keyword evidence="3" id="KW-1185">Reference proteome</keyword>
<evidence type="ECO:0000313" key="2">
    <source>
        <dbReference type="EMBL" id="AGC34415.1"/>
    </source>
</evidence>